<dbReference type="AlphaFoldDB" id="A0A328U343"/>
<keyword evidence="2" id="KW-1185">Reference proteome</keyword>
<comment type="caution">
    <text evidence="1">The sequence shown here is derived from an EMBL/GenBank/DDBJ whole genome shotgun (WGS) entry which is preliminary data.</text>
</comment>
<evidence type="ECO:0000313" key="1">
    <source>
        <dbReference type="EMBL" id="RAP76203.1"/>
    </source>
</evidence>
<dbReference type="Proteomes" id="UP000249260">
    <property type="component" value="Unassembled WGS sequence"/>
</dbReference>
<organism evidence="1 2">
    <name type="scientific">Paenibacillus montanisoli</name>
    <dbReference type="NCBI Taxonomy" id="2081970"/>
    <lineage>
        <taxon>Bacteria</taxon>
        <taxon>Bacillati</taxon>
        <taxon>Bacillota</taxon>
        <taxon>Bacilli</taxon>
        <taxon>Bacillales</taxon>
        <taxon>Paenibacillaceae</taxon>
        <taxon>Paenibacillus</taxon>
    </lineage>
</organism>
<dbReference type="EMBL" id="QLUW01000002">
    <property type="protein sequence ID" value="RAP76203.1"/>
    <property type="molecule type" value="Genomic_DNA"/>
</dbReference>
<dbReference type="OrthoDB" id="1683573at2"/>
<proteinExistence type="predicted"/>
<dbReference type="Pfam" id="PF14035">
    <property type="entry name" value="YlzJ"/>
    <property type="match status" value="1"/>
</dbReference>
<name>A0A328U343_9BACL</name>
<evidence type="ECO:0000313" key="2">
    <source>
        <dbReference type="Proteomes" id="UP000249260"/>
    </source>
</evidence>
<gene>
    <name evidence="1" type="ORF">DL346_12405</name>
</gene>
<sequence length="74" mass="7915">MTIYSTMPLELVYDGMNNQPGPYVSVTVGEVQLQIEAVSPGIGRIVRLLDGPLDAYLRPELSPGTLVAFGLPPS</sequence>
<reference evidence="1 2" key="1">
    <citation type="submission" date="2018-06" db="EMBL/GenBank/DDBJ databases">
        <title>Paenibacillus montanisoli sp. nov., isolated from mountain area soil.</title>
        <authorList>
            <person name="Wu M."/>
        </authorList>
    </citation>
    <scope>NUCLEOTIDE SEQUENCE [LARGE SCALE GENOMIC DNA]</scope>
    <source>
        <strain evidence="1 2">RA17</strain>
    </source>
</reference>
<protein>
    <submittedName>
        <fullName evidence="1">Uncharacterized protein</fullName>
    </submittedName>
</protein>
<dbReference type="InterPro" id="IPR025619">
    <property type="entry name" value="YlzJ"/>
</dbReference>
<accession>A0A328U343</accession>
<dbReference type="RefSeq" id="WP_112882425.1">
    <property type="nucleotide sequence ID" value="NZ_QLUW01000002.1"/>
</dbReference>